<comment type="caution">
    <text evidence="2">The sequence shown here is derived from an EMBL/GenBank/DDBJ whole genome shotgun (WGS) entry which is preliminary data.</text>
</comment>
<evidence type="ECO:0000256" key="1">
    <source>
        <dbReference type="SAM" id="MobiDB-lite"/>
    </source>
</evidence>
<dbReference type="AlphaFoldDB" id="A0A392UB19"/>
<feature type="region of interest" description="Disordered" evidence="1">
    <location>
        <begin position="14"/>
        <end position="35"/>
    </location>
</feature>
<proteinExistence type="predicted"/>
<evidence type="ECO:0000313" key="2">
    <source>
        <dbReference type="EMBL" id="MCI70721.1"/>
    </source>
</evidence>
<organism evidence="2 3">
    <name type="scientific">Trifolium medium</name>
    <dbReference type="NCBI Taxonomy" id="97028"/>
    <lineage>
        <taxon>Eukaryota</taxon>
        <taxon>Viridiplantae</taxon>
        <taxon>Streptophyta</taxon>
        <taxon>Embryophyta</taxon>
        <taxon>Tracheophyta</taxon>
        <taxon>Spermatophyta</taxon>
        <taxon>Magnoliopsida</taxon>
        <taxon>eudicotyledons</taxon>
        <taxon>Gunneridae</taxon>
        <taxon>Pentapetalae</taxon>
        <taxon>rosids</taxon>
        <taxon>fabids</taxon>
        <taxon>Fabales</taxon>
        <taxon>Fabaceae</taxon>
        <taxon>Papilionoideae</taxon>
        <taxon>50 kb inversion clade</taxon>
        <taxon>NPAAA clade</taxon>
        <taxon>Hologalegina</taxon>
        <taxon>IRL clade</taxon>
        <taxon>Trifolieae</taxon>
        <taxon>Trifolium</taxon>
    </lineage>
</organism>
<keyword evidence="3" id="KW-1185">Reference proteome</keyword>
<name>A0A392UB19_9FABA</name>
<feature type="non-terminal residue" evidence="2">
    <location>
        <position position="1"/>
    </location>
</feature>
<dbReference type="Proteomes" id="UP000265520">
    <property type="component" value="Unassembled WGS sequence"/>
</dbReference>
<dbReference type="EMBL" id="LXQA010781646">
    <property type="protein sequence ID" value="MCI70721.1"/>
    <property type="molecule type" value="Genomic_DNA"/>
</dbReference>
<reference evidence="2 3" key="1">
    <citation type="journal article" date="2018" name="Front. Plant Sci.">
        <title>Red Clover (Trifolium pratense) and Zigzag Clover (T. medium) - A Picture of Genomic Similarities and Differences.</title>
        <authorList>
            <person name="Dluhosova J."/>
            <person name="Istvanek J."/>
            <person name="Nedelnik J."/>
            <person name="Repkova J."/>
        </authorList>
    </citation>
    <scope>NUCLEOTIDE SEQUENCE [LARGE SCALE GENOMIC DNA]</scope>
    <source>
        <strain evidence="3">cv. 10/8</strain>
        <tissue evidence="2">Leaf</tissue>
    </source>
</reference>
<accession>A0A392UB19</accession>
<evidence type="ECO:0000313" key="3">
    <source>
        <dbReference type="Proteomes" id="UP000265520"/>
    </source>
</evidence>
<protein>
    <submittedName>
        <fullName evidence="2">Uncharacterized protein</fullName>
    </submittedName>
</protein>
<sequence>FNSVDGKAAAQALAEFDADDAGVDPPVVGTSDHVQ</sequence>